<dbReference type="Gene3D" id="1.10.418.60">
    <property type="entry name" value="Ncd80 complex, Nuf2 subunit"/>
    <property type="match status" value="1"/>
</dbReference>
<dbReference type="GO" id="GO:0051301">
    <property type="term" value="P:cell division"/>
    <property type="evidence" value="ECO:0007669"/>
    <property type="project" value="UniProtKB-KW"/>
</dbReference>
<feature type="coiled-coil region" evidence="11">
    <location>
        <begin position="129"/>
        <end position="219"/>
    </location>
</feature>
<evidence type="ECO:0000313" key="15">
    <source>
        <dbReference type="Proteomes" id="UP000799118"/>
    </source>
</evidence>
<evidence type="ECO:0000256" key="9">
    <source>
        <dbReference type="ARBA" id="ARBA00023306"/>
    </source>
</evidence>
<comment type="similarity">
    <text evidence="3">Belongs to the NUF2 family.</text>
</comment>
<dbReference type="InterPro" id="IPR041112">
    <property type="entry name" value="Nuf2_DHR10-like"/>
</dbReference>
<feature type="coiled-coil region" evidence="11">
    <location>
        <begin position="252"/>
        <end position="412"/>
    </location>
</feature>
<dbReference type="OrthoDB" id="8194677at2759"/>
<sequence>MSTSEIIASLEQWSIVVEESRLLHPTPEFVEGVYCACLEQVTGITKERLIEPTQEAFGSVSTAEDKDLYLSALTHTLLLHHLTRFATAARIDDFSAMDISSPKKDRTIILLSAFINFVKFTEQLCDPFINQLVEKSDALLAEREQVTKNLAEVERSIAEIKAKMAENEPRCKQLEIENQKCLSLISVAKEKKNILVNECEELKAQKLDLVKRKETLTMELEACNETNYRLKNRIVRSPERVKSSISTMSVTAVEYKKALVANEAKARELQAKITALMAIEQDIRSCIDQLQVVEKETKALEDLEKDLAELKDQLADKKIEKNELQLKHERVAKQLVNAQTKLSQTQQRAADKKAANARHMDNLQAEYDKMDVERKENDVQVAELRKEADEIEEKMAEHLKASEQELSSLLKEYWGVRLAAEKYMQTLASKLNMKVT</sequence>
<evidence type="ECO:0000256" key="5">
    <source>
        <dbReference type="ARBA" id="ARBA00022618"/>
    </source>
</evidence>
<keyword evidence="5" id="KW-0132">Cell division</keyword>
<feature type="domain" description="Nuf2 DHR10-like" evidence="13">
    <location>
        <begin position="251"/>
        <end position="365"/>
    </location>
</feature>
<evidence type="ECO:0000313" key="14">
    <source>
        <dbReference type="EMBL" id="KAE9406463.1"/>
    </source>
</evidence>
<keyword evidence="6" id="KW-0498">Mitosis</keyword>
<comment type="subcellular location">
    <subcellularLocation>
        <location evidence="2">Chromosome</location>
        <location evidence="2">Centromere</location>
    </subcellularLocation>
    <subcellularLocation>
        <location evidence="1">Nucleus</location>
    </subcellularLocation>
</comment>
<evidence type="ECO:0000256" key="10">
    <source>
        <dbReference type="ARBA" id="ARBA00023328"/>
    </source>
</evidence>
<feature type="domain" description="Kinetochore protein Nuf2 N-terminal" evidence="12">
    <location>
        <begin position="1"/>
        <end position="126"/>
    </location>
</feature>
<dbReference type="AlphaFoldDB" id="A0A6A4I9E6"/>
<dbReference type="InterPro" id="IPR038275">
    <property type="entry name" value="Nuf2_N_sf"/>
</dbReference>
<proteinExistence type="inferred from homology"/>
<dbReference type="GO" id="GO:0031262">
    <property type="term" value="C:Ndc80 complex"/>
    <property type="evidence" value="ECO:0007669"/>
    <property type="project" value="InterPro"/>
</dbReference>
<dbReference type="GO" id="GO:0005634">
    <property type="term" value="C:nucleus"/>
    <property type="evidence" value="ECO:0007669"/>
    <property type="project" value="UniProtKB-SubCell"/>
</dbReference>
<dbReference type="Pfam" id="PF18595">
    <property type="entry name" value="Nuf2_DHR10-like"/>
    <property type="match status" value="1"/>
</dbReference>
<evidence type="ECO:0000259" key="13">
    <source>
        <dbReference type="Pfam" id="PF18595"/>
    </source>
</evidence>
<keyword evidence="10" id="KW-0137">Centromere</keyword>
<protein>
    <submittedName>
        <fullName evidence="14">Uncharacterized protein</fullName>
    </submittedName>
</protein>
<evidence type="ECO:0000256" key="2">
    <source>
        <dbReference type="ARBA" id="ARBA00004584"/>
    </source>
</evidence>
<evidence type="ECO:0000259" key="12">
    <source>
        <dbReference type="Pfam" id="PF03800"/>
    </source>
</evidence>
<dbReference type="Proteomes" id="UP000799118">
    <property type="component" value="Unassembled WGS sequence"/>
</dbReference>
<organism evidence="14 15">
    <name type="scientific">Gymnopus androsaceus JB14</name>
    <dbReference type="NCBI Taxonomy" id="1447944"/>
    <lineage>
        <taxon>Eukaryota</taxon>
        <taxon>Fungi</taxon>
        <taxon>Dikarya</taxon>
        <taxon>Basidiomycota</taxon>
        <taxon>Agaricomycotina</taxon>
        <taxon>Agaricomycetes</taxon>
        <taxon>Agaricomycetidae</taxon>
        <taxon>Agaricales</taxon>
        <taxon>Marasmiineae</taxon>
        <taxon>Omphalotaceae</taxon>
        <taxon>Gymnopus</taxon>
    </lineage>
</organism>
<evidence type="ECO:0000256" key="6">
    <source>
        <dbReference type="ARBA" id="ARBA00022776"/>
    </source>
</evidence>
<gene>
    <name evidence="14" type="ORF">BT96DRAFT_915415</name>
</gene>
<evidence type="ECO:0000256" key="4">
    <source>
        <dbReference type="ARBA" id="ARBA00022454"/>
    </source>
</evidence>
<keyword evidence="8" id="KW-0539">Nucleus</keyword>
<keyword evidence="15" id="KW-1185">Reference proteome</keyword>
<evidence type="ECO:0000256" key="11">
    <source>
        <dbReference type="SAM" id="Coils"/>
    </source>
</evidence>
<dbReference type="EMBL" id="ML769402">
    <property type="protein sequence ID" value="KAE9406463.1"/>
    <property type="molecule type" value="Genomic_DNA"/>
</dbReference>
<dbReference type="InterPro" id="IPR005549">
    <property type="entry name" value="Kinetochore_Nuf2_N"/>
</dbReference>
<keyword evidence="7 11" id="KW-0175">Coiled coil</keyword>
<evidence type="ECO:0000256" key="8">
    <source>
        <dbReference type="ARBA" id="ARBA00023242"/>
    </source>
</evidence>
<keyword evidence="4" id="KW-0158">Chromosome</keyword>
<dbReference type="Pfam" id="PF03800">
    <property type="entry name" value="Nuf2"/>
    <property type="match status" value="1"/>
</dbReference>
<keyword evidence="9" id="KW-0131">Cell cycle</keyword>
<reference evidence="14" key="1">
    <citation type="journal article" date="2019" name="Environ. Microbiol.">
        <title>Fungal ecological strategies reflected in gene transcription - a case study of two litter decomposers.</title>
        <authorList>
            <person name="Barbi F."/>
            <person name="Kohler A."/>
            <person name="Barry K."/>
            <person name="Baskaran P."/>
            <person name="Daum C."/>
            <person name="Fauchery L."/>
            <person name="Ihrmark K."/>
            <person name="Kuo A."/>
            <person name="LaButti K."/>
            <person name="Lipzen A."/>
            <person name="Morin E."/>
            <person name="Grigoriev I.V."/>
            <person name="Henrissat B."/>
            <person name="Lindahl B."/>
            <person name="Martin F."/>
        </authorList>
    </citation>
    <scope>NUCLEOTIDE SEQUENCE</scope>
    <source>
        <strain evidence="14">JB14</strain>
    </source>
</reference>
<evidence type="ECO:0000256" key="1">
    <source>
        <dbReference type="ARBA" id="ARBA00004123"/>
    </source>
</evidence>
<name>A0A6A4I9E6_9AGAR</name>
<accession>A0A6A4I9E6</accession>
<evidence type="ECO:0000256" key="3">
    <source>
        <dbReference type="ARBA" id="ARBA00005498"/>
    </source>
</evidence>
<evidence type="ECO:0000256" key="7">
    <source>
        <dbReference type="ARBA" id="ARBA00023054"/>
    </source>
</evidence>